<keyword evidence="2" id="KW-1185">Reference proteome</keyword>
<reference evidence="2" key="1">
    <citation type="submission" date="2016-11" db="EMBL/GenBank/DDBJ databases">
        <authorList>
            <person name="Varghese N."/>
            <person name="Submissions S."/>
        </authorList>
    </citation>
    <scope>NUCLEOTIDE SEQUENCE [LARGE SCALE GENOMIC DNA]</scope>
    <source>
        <strain evidence="2">DSM 18095</strain>
    </source>
</reference>
<dbReference type="STRING" id="1123404.SAMN02745784_02289"/>
<accession>A0A1M4XK20</accession>
<proteinExistence type="predicted"/>
<sequence length="342" mass="40198">MKIKNMKKERNTKMIFVLLISLMVNSSCQIKEKSEIPKEYLQIIGTKYNNKMDEKDGVSAILYEYDVDEKKVISFQELGEVALYPVGYKDYKNNKVYYSGSNNGLYDNLYEYNLNTKNKKQLTDGKFVFNDMYIIGDEIFVTAAAEGKTVTQPGKFDFITNNLIYLDAEDDDTWFHSFSFNYSSKKFLCLTTSDKVMRSKRVTQETFIRPKRIFLMDKDFKNIDHIYETEDFEIRLTRQLDDSTILMVTTPMMGSKERRQIKILDIDSGEIKDLAIEGIREVYSFYPRDNKEGIFILGLSRNLSNEIFYYNLKTKELTNIFQDYEFLEGHKTLVDFTYGLNE</sequence>
<evidence type="ECO:0000313" key="2">
    <source>
        <dbReference type="Proteomes" id="UP000184114"/>
    </source>
</evidence>
<dbReference type="AlphaFoldDB" id="A0A1M4XK20"/>
<dbReference type="SUPFAM" id="SSF69304">
    <property type="entry name" value="Tricorn protease N-terminal domain"/>
    <property type="match status" value="1"/>
</dbReference>
<name>A0A1M4XK20_9FIRM</name>
<dbReference type="GeneID" id="90995350"/>
<gene>
    <name evidence="1" type="ORF">SAMN02745784_02289</name>
</gene>
<evidence type="ECO:0008006" key="3">
    <source>
        <dbReference type="Google" id="ProtNLM"/>
    </source>
</evidence>
<dbReference type="Proteomes" id="UP000184114">
    <property type="component" value="Unassembled WGS sequence"/>
</dbReference>
<dbReference type="EMBL" id="FQTY01000011">
    <property type="protein sequence ID" value="SHE93623.1"/>
    <property type="molecule type" value="Genomic_DNA"/>
</dbReference>
<protein>
    <recommendedName>
        <fullName evidence="3">TolB-like 6-blade propeller-like</fullName>
    </recommendedName>
</protein>
<dbReference type="RefSeq" id="WP_084725399.1">
    <property type="nucleotide sequence ID" value="NZ_FQTY01000011.1"/>
</dbReference>
<evidence type="ECO:0000313" key="1">
    <source>
        <dbReference type="EMBL" id="SHE93623.1"/>
    </source>
</evidence>
<organism evidence="1 2">
    <name type="scientific">Tissierella praeacuta DSM 18095</name>
    <dbReference type="NCBI Taxonomy" id="1123404"/>
    <lineage>
        <taxon>Bacteria</taxon>
        <taxon>Bacillati</taxon>
        <taxon>Bacillota</taxon>
        <taxon>Tissierellia</taxon>
        <taxon>Tissierellales</taxon>
        <taxon>Tissierellaceae</taxon>
        <taxon>Tissierella</taxon>
    </lineage>
</organism>